<organism evidence="1 2">
    <name type="scientific">Priestia iocasae</name>
    <dbReference type="NCBI Taxonomy" id="2291674"/>
    <lineage>
        <taxon>Bacteria</taxon>
        <taxon>Bacillati</taxon>
        <taxon>Bacillota</taxon>
        <taxon>Bacilli</taxon>
        <taxon>Bacillales</taxon>
        <taxon>Bacillaceae</taxon>
        <taxon>Priestia</taxon>
    </lineage>
</organism>
<dbReference type="Proteomes" id="UP000809829">
    <property type="component" value="Unassembled WGS sequence"/>
</dbReference>
<evidence type="ECO:0000313" key="2">
    <source>
        <dbReference type="Proteomes" id="UP000809829"/>
    </source>
</evidence>
<keyword evidence="2" id="KW-1185">Reference proteome</keyword>
<evidence type="ECO:0000313" key="1">
    <source>
        <dbReference type="EMBL" id="MBM7703628.1"/>
    </source>
</evidence>
<reference evidence="1 2" key="1">
    <citation type="submission" date="2021-01" db="EMBL/GenBank/DDBJ databases">
        <title>Genomic Encyclopedia of Type Strains, Phase IV (KMG-IV): sequencing the most valuable type-strain genomes for metagenomic binning, comparative biology and taxonomic classification.</title>
        <authorList>
            <person name="Goeker M."/>
        </authorList>
    </citation>
    <scope>NUCLEOTIDE SEQUENCE [LARGE SCALE GENOMIC DNA]</scope>
    <source>
        <strain evidence="1 2">DSM 104297</strain>
    </source>
</reference>
<dbReference type="EMBL" id="JAFBFC010000004">
    <property type="protein sequence ID" value="MBM7703628.1"/>
    <property type="molecule type" value="Genomic_DNA"/>
</dbReference>
<accession>A0ABS2QWG6</accession>
<sequence length="50" mass="5351">MTALGMIVDPPATMVNVTGDNVSSMMVARSVEGKDWIDKPGEQLEETIVS</sequence>
<comment type="caution">
    <text evidence="1">The sequence shown here is derived from an EMBL/GenBank/DDBJ whole genome shotgun (WGS) entry which is preliminary data.</text>
</comment>
<gene>
    <name evidence="1" type="ORF">JOC83_002477</name>
</gene>
<protein>
    <submittedName>
        <fullName evidence="1">Na+/H+-dicarboxylate symporter</fullName>
    </submittedName>
</protein>
<name>A0ABS2QWG6_9BACI</name>
<proteinExistence type="predicted"/>